<evidence type="ECO:0000313" key="2">
    <source>
        <dbReference type="EMBL" id="GHE73212.1"/>
    </source>
</evidence>
<protein>
    <submittedName>
        <fullName evidence="2">Uncharacterized protein</fullName>
    </submittedName>
</protein>
<evidence type="ECO:0000256" key="1">
    <source>
        <dbReference type="SAM" id="MobiDB-lite"/>
    </source>
</evidence>
<keyword evidence="3" id="KW-1185">Reference proteome</keyword>
<evidence type="ECO:0000313" key="3">
    <source>
        <dbReference type="Proteomes" id="UP000658258"/>
    </source>
</evidence>
<feature type="compositionally biased region" description="Basic and acidic residues" evidence="1">
    <location>
        <begin position="55"/>
        <end position="64"/>
    </location>
</feature>
<organism evidence="2 3">
    <name type="scientific">Roseivirga thermotolerans</name>
    <dbReference type="NCBI Taxonomy" id="1758176"/>
    <lineage>
        <taxon>Bacteria</taxon>
        <taxon>Pseudomonadati</taxon>
        <taxon>Bacteroidota</taxon>
        <taxon>Cytophagia</taxon>
        <taxon>Cytophagales</taxon>
        <taxon>Roseivirgaceae</taxon>
        <taxon>Roseivirga</taxon>
    </lineage>
</organism>
<dbReference type="EMBL" id="BNAG01000004">
    <property type="protein sequence ID" value="GHE73212.1"/>
    <property type="molecule type" value="Genomic_DNA"/>
</dbReference>
<name>A0ABQ3ICA1_9BACT</name>
<dbReference type="Proteomes" id="UP000658258">
    <property type="component" value="Unassembled WGS sequence"/>
</dbReference>
<accession>A0ABQ3ICA1</accession>
<reference evidence="3" key="1">
    <citation type="journal article" date="2019" name="Int. J. Syst. Evol. Microbiol.">
        <title>The Global Catalogue of Microorganisms (GCM) 10K type strain sequencing project: providing services to taxonomists for standard genome sequencing and annotation.</title>
        <authorList>
            <consortium name="The Broad Institute Genomics Platform"/>
            <consortium name="The Broad Institute Genome Sequencing Center for Infectious Disease"/>
            <person name="Wu L."/>
            <person name="Ma J."/>
        </authorList>
    </citation>
    <scope>NUCLEOTIDE SEQUENCE [LARGE SCALE GENOMIC DNA]</scope>
    <source>
        <strain evidence="3">CGMCC 1.15111</strain>
    </source>
</reference>
<proteinExistence type="predicted"/>
<feature type="region of interest" description="Disordered" evidence="1">
    <location>
        <begin position="38"/>
        <end position="64"/>
    </location>
</feature>
<sequence>MKRFFKKLAGAALKQAVLVAVISVLEYALDELKEYKSDPKKYENDQTQNLPSNTSDKEPALSTV</sequence>
<comment type="caution">
    <text evidence="2">The sequence shown here is derived from an EMBL/GenBank/DDBJ whole genome shotgun (WGS) entry which is preliminary data.</text>
</comment>
<feature type="compositionally biased region" description="Polar residues" evidence="1">
    <location>
        <begin position="45"/>
        <end position="54"/>
    </location>
</feature>
<gene>
    <name evidence="2" type="ORF">GCM10011340_32190</name>
</gene>